<name>A0A392TI00_9FABA</name>
<feature type="non-terminal residue" evidence="2">
    <location>
        <position position="1"/>
    </location>
</feature>
<feature type="transmembrane region" description="Helical" evidence="1">
    <location>
        <begin position="35"/>
        <end position="55"/>
    </location>
</feature>
<keyword evidence="3" id="KW-1185">Reference proteome</keyword>
<comment type="caution">
    <text evidence="2">The sequence shown here is derived from an EMBL/GenBank/DDBJ whole genome shotgun (WGS) entry which is preliminary data.</text>
</comment>
<keyword evidence="1" id="KW-0812">Transmembrane</keyword>
<evidence type="ECO:0000313" key="3">
    <source>
        <dbReference type="Proteomes" id="UP000265520"/>
    </source>
</evidence>
<evidence type="ECO:0000256" key="1">
    <source>
        <dbReference type="SAM" id="Phobius"/>
    </source>
</evidence>
<keyword evidence="1" id="KW-1133">Transmembrane helix</keyword>
<keyword evidence="1" id="KW-0472">Membrane</keyword>
<dbReference type="Proteomes" id="UP000265520">
    <property type="component" value="Unassembled WGS sequence"/>
</dbReference>
<dbReference type="EMBL" id="LXQA010587435">
    <property type="protein sequence ID" value="MCI60753.1"/>
    <property type="molecule type" value="Genomic_DNA"/>
</dbReference>
<sequence length="63" mass="7210">KNPDSPCSLYEWEAQPLLCWSSKARCGVLPGCFRYWLSVISWGAFSLLAFPLLLFDGRPGWSW</sequence>
<evidence type="ECO:0000313" key="2">
    <source>
        <dbReference type="EMBL" id="MCI60753.1"/>
    </source>
</evidence>
<organism evidence="2 3">
    <name type="scientific">Trifolium medium</name>
    <dbReference type="NCBI Taxonomy" id="97028"/>
    <lineage>
        <taxon>Eukaryota</taxon>
        <taxon>Viridiplantae</taxon>
        <taxon>Streptophyta</taxon>
        <taxon>Embryophyta</taxon>
        <taxon>Tracheophyta</taxon>
        <taxon>Spermatophyta</taxon>
        <taxon>Magnoliopsida</taxon>
        <taxon>eudicotyledons</taxon>
        <taxon>Gunneridae</taxon>
        <taxon>Pentapetalae</taxon>
        <taxon>rosids</taxon>
        <taxon>fabids</taxon>
        <taxon>Fabales</taxon>
        <taxon>Fabaceae</taxon>
        <taxon>Papilionoideae</taxon>
        <taxon>50 kb inversion clade</taxon>
        <taxon>NPAAA clade</taxon>
        <taxon>Hologalegina</taxon>
        <taxon>IRL clade</taxon>
        <taxon>Trifolieae</taxon>
        <taxon>Trifolium</taxon>
    </lineage>
</organism>
<accession>A0A392TI00</accession>
<dbReference type="AlphaFoldDB" id="A0A392TI00"/>
<protein>
    <submittedName>
        <fullName evidence="2">Uncharacterized protein</fullName>
    </submittedName>
</protein>
<proteinExistence type="predicted"/>
<reference evidence="2 3" key="1">
    <citation type="journal article" date="2018" name="Front. Plant Sci.">
        <title>Red Clover (Trifolium pratense) and Zigzag Clover (T. medium) - A Picture of Genomic Similarities and Differences.</title>
        <authorList>
            <person name="Dluhosova J."/>
            <person name="Istvanek J."/>
            <person name="Nedelnik J."/>
            <person name="Repkova J."/>
        </authorList>
    </citation>
    <scope>NUCLEOTIDE SEQUENCE [LARGE SCALE GENOMIC DNA]</scope>
    <source>
        <strain evidence="3">cv. 10/8</strain>
        <tissue evidence="2">Leaf</tissue>
    </source>
</reference>